<keyword evidence="5 7" id="KW-0808">Transferase</keyword>
<evidence type="ECO:0000313" key="8">
    <source>
        <dbReference type="EMBL" id="BBU47530.1"/>
    </source>
</evidence>
<dbReference type="InterPro" id="IPR023397">
    <property type="entry name" value="SAM-dep_MeTrfase_MraW_recog"/>
</dbReference>
<evidence type="ECO:0000256" key="6">
    <source>
        <dbReference type="ARBA" id="ARBA00022691"/>
    </source>
</evidence>
<dbReference type="KEGG" id="mfel:JPM2_2230"/>
<feature type="binding site" evidence="7">
    <location>
        <position position="79"/>
    </location>
    <ligand>
        <name>S-adenosyl-L-methionine</name>
        <dbReference type="ChEBI" id="CHEBI:59789"/>
    </ligand>
</feature>
<name>A0A809RV66_9BACT</name>
<comment type="subcellular location">
    <subcellularLocation>
        <location evidence="7">Cytoplasm</location>
    </subcellularLocation>
</comment>
<dbReference type="InterPro" id="IPR002903">
    <property type="entry name" value="RsmH"/>
</dbReference>
<keyword evidence="6 7" id="KW-0949">S-adenosyl-L-methionine</keyword>
<feature type="binding site" evidence="7">
    <location>
        <position position="100"/>
    </location>
    <ligand>
        <name>S-adenosyl-L-methionine</name>
        <dbReference type="ChEBI" id="CHEBI:59789"/>
    </ligand>
</feature>
<comment type="similarity">
    <text evidence="1 7">Belongs to the methyltransferase superfamily. RsmH family.</text>
</comment>
<organism evidence="8 9">
    <name type="scientific">Mycoplasmopsis felis</name>
    <dbReference type="NCBI Taxonomy" id="33923"/>
    <lineage>
        <taxon>Bacteria</taxon>
        <taxon>Bacillati</taxon>
        <taxon>Mycoplasmatota</taxon>
        <taxon>Mycoplasmoidales</taxon>
        <taxon>Metamycoplasmataceae</taxon>
        <taxon>Mycoplasmopsis</taxon>
    </lineage>
</organism>
<gene>
    <name evidence="7 8" type="primary">rsmH</name>
    <name evidence="8" type="ORF">JPM2_2230</name>
</gene>
<dbReference type="PANTHER" id="PTHR11265:SF0">
    <property type="entry name" value="12S RRNA N4-METHYLCYTIDINE METHYLTRANSFERASE"/>
    <property type="match status" value="1"/>
</dbReference>
<evidence type="ECO:0000313" key="9">
    <source>
        <dbReference type="Proteomes" id="UP000464317"/>
    </source>
</evidence>
<evidence type="ECO:0000256" key="7">
    <source>
        <dbReference type="HAMAP-Rule" id="MF_01007"/>
    </source>
</evidence>
<accession>A0A809RV66</accession>
<dbReference type="Proteomes" id="UP000464317">
    <property type="component" value="Chromosome"/>
</dbReference>
<dbReference type="NCBIfam" id="TIGR00006">
    <property type="entry name" value="16S rRNA (cytosine(1402)-N(4))-methyltransferase RsmH"/>
    <property type="match status" value="1"/>
</dbReference>
<comment type="catalytic activity">
    <reaction evidence="7">
        <text>cytidine(1402) in 16S rRNA + S-adenosyl-L-methionine = N(4)-methylcytidine(1402) in 16S rRNA + S-adenosyl-L-homocysteine + H(+)</text>
        <dbReference type="Rhea" id="RHEA:42928"/>
        <dbReference type="Rhea" id="RHEA-COMP:10286"/>
        <dbReference type="Rhea" id="RHEA-COMP:10287"/>
        <dbReference type="ChEBI" id="CHEBI:15378"/>
        <dbReference type="ChEBI" id="CHEBI:57856"/>
        <dbReference type="ChEBI" id="CHEBI:59789"/>
        <dbReference type="ChEBI" id="CHEBI:74506"/>
        <dbReference type="ChEBI" id="CHEBI:82748"/>
        <dbReference type="EC" id="2.1.1.199"/>
    </reaction>
</comment>
<dbReference type="GO" id="GO:0071424">
    <property type="term" value="F:rRNA (cytosine-N4-)-methyltransferase activity"/>
    <property type="evidence" value="ECO:0007669"/>
    <property type="project" value="UniProtKB-UniRule"/>
</dbReference>
<dbReference type="Gene3D" id="1.10.150.170">
    <property type="entry name" value="Putative methyltransferase TM0872, insert domain"/>
    <property type="match status" value="1"/>
</dbReference>
<reference evidence="8 9" key="1">
    <citation type="submission" date="2020-01" db="EMBL/GenBank/DDBJ databases">
        <title>Complete genome sequence of Mycoplasma felis strain Myco-2.</title>
        <authorList>
            <person name="Kinoshita Y."/>
            <person name="Niwa H."/>
            <person name="Uchida-Fujii E."/>
            <person name="Nukada T."/>
        </authorList>
    </citation>
    <scope>NUCLEOTIDE SEQUENCE [LARGE SCALE GENOMIC DNA]</scope>
    <source>
        <strain evidence="8 9">Myco-2</strain>
    </source>
</reference>
<dbReference type="SUPFAM" id="SSF81799">
    <property type="entry name" value="Putative methyltransferase TM0872, insert domain"/>
    <property type="match status" value="1"/>
</dbReference>
<dbReference type="Gene3D" id="3.40.50.150">
    <property type="entry name" value="Vaccinia Virus protein VP39"/>
    <property type="match status" value="1"/>
</dbReference>
<evidence type="ECO:0000256" key="4">
    <source>
        <dbReference type="ARBA" id="ARBA00022603"/>
    </source>
</evidence>
<dbReference type="EMBL" id="AP022325">
    <property type="protein sequence ID" value="BBU47530.1"/>
    <property type="molecule type" value="Genomic_DNA"/>
</dbReference>
<dbReference type="InterPro" id="IPR029063">
    <property type="entry name" value="SAM-dependent_MTases_sf"/>
</dbReference>
<dbReference type="GO" id="GO:0070475">
    <property type="term" value="P:rRNA base methylation"/>
    <property type="evidence" value="ECO:0007669"/>
    <property type="project" value="UniProtKB-UniRule"/>
</dbReference>
<dbReference type="PANTHER" id="PTHR11265">
    <property type="entry name" value="S-ADENOSYL-METHYLTRANSFERASE MRAW"/>
    <property type="match status" value="1"/>
</dbReference>
<proteinExistence type="inferred from homology"/>
<dbReference type="EC" id="2.1.1.199" evidence="7"/>
<dbReference type="SUPFAM" id="SSF53335">
    <property type="entry name" value="S-adenosyl-L-methionine-dependent methyltransferases"/>
    <property type="match status" value="1"/>
</dbReference>
<dbReference type="HAMAP" id="MF_01007">
    <property type="entry name" value="16SrRNA_methyltr_H"/>
    <property type="match status" value="1"/>
</dbReference>
<feature type="binding site" evidence="7">
    <location>
        <begin position="33"/>
        <end position="35"/>
    </location>
    <ligand>
        <name>S-adenosyl-L-methionine</name>
        <dbReference type="ChEBI" id="CHEBI:59789"/>
    </ligand>
</feature>
<dbReference type="AlphaFoldDB" id="A0A809RV66"/>
<protein>
    <recommendedName>
        <fullName evidence="7">Ribosomal RNA small subunit methyltransferase H</fullName>
        <ecNumber evidence="7">2.1.1.199</ecNumber>
    </recommendedName>
    <alternativeName>
        <fullName evidence="7">16S rRNA m(4)C1402 methyltransferase</fullName>
    </alternativeName>
    <alternativeName>
        <fullName evidence="7">rRNA (cytosine-N(4)-)-methyltransferase RsmH</fullName>
    </alternativeName>
</protein>
<dbReference type="GO" id="GO:0005737">
    <property type="term" value="C:cytoplasm"/>
    <property type="evidence" value="ECO:0007669"/>
    <property type="project" value="UniProtKB-SubCell"/>
</dbReference>
<evidence type="ECO:0000256" key="2">
    <source>
        <dbReference type="ARBA" id="ARBA00022490"/>
    </source>
</evidence>
<sequence>MNDLHYSVMLNETIDSLNIKEDGIYVDLTLGMGGHSEQILKRLKTGHLYAFDKDDFALNYSKNRLSKISNNFTLIKSDFRYFKEKLNNLNVLKVDGIIADLGVSSPQLDTPERGFSYNKDSVLDMRMDQTQQLTAYDIVNNYSVEKLVNIFKMHADVKLPKLVAKAIVLNRPINTTLELVDIIKNTYPSAILRQKHPAKTIFQAIRIEVNDELNSLKEMLDNALPLLNKNGTLSIITFHSIEDRIVSRYLKEISKSDIPSKMPIQDNKIFLTKKIPPSDFEVSQNRRSKSAKLRILKKLSES</sequence>
<comment type="function">
    <text evidence="7">Specifically methylates the N4 position of cytidine in position 1402 (C1402) of 16S rRNA.</text>
</comment>
<dbReference type="RefSeq" id="WP_161553031.1">
    <property type="nucleotide sequence ID" value="NZ_AP022325.1"/>
</dbReference>
<keyword evidence="9" id="KW-1185">Reference proteome</keyword>
<keyword evidence="4 7" id="KW-0489">Methyltransferase</keyword>
<evidence type="ECO:0000256" key="1">
    <source>
        <dbReference type="ARBA" id="ARBA00010396"/>
    </source>
</evidence>
<evidence type="ECO:0000256" key="5">
    <source>
        <dbReference type="ARBA" id="ARBA00022679"/>
    </source>
</evidence>
<evidence type="ECO:0000256" key="3">
    <source>
        <dbReference type="ARBA" id="ARBA00022552"/>
    </source>
</evidence>
<keyword evidence="3 7" id="KW-0698">rRNA processing</keyword>
<dbReference type="Pfam" id="PF01795">
    <property type="entry name" value="Methyltransf_5"/>
    <property type="match status" value="1"/>
</dbReference>
<feature type="binding site" evidence="7">
    <location>
        <position position="52"/>
    </location>
    <ligand>
        <name>S-adenosyl-L-methionine</name>
        <dbReference type="ChEBI" id="CHEBI:59789"/>
    </ligand>
</feature>
<dbReference type="PIRSF" id="PIRSF004486">
    <property type="entry name" value="MraW"/>
    <property type="match status" value="1"/>
</dbReference>
<keyword evidence="2 7" id="KW-0963">Cytoplasm</keyword>
<feature type="binding site" evidence="7">
    <location>
        <position position="107"/>
    </location>
    <ligand>
        <name>S-adenosyl-L-methionine</name>
        <dbReference type="ChEBI" id="CHEBI:59789"/>
    </ligand>
</feature>